<keyword evidence="2" id="KW-0732">Signal</keyword>
<name>A0ABR1SFM7_9PEZI</name>
<accession>A0ABR1SFM7</accession>
<keyword evidence="4" id="KW-1185">Reference proteome</keyword>
<organism evidence="3 4">
    <name type="scientific">Apiospora marii</name>
    <dbReference type="NCBI Taxonomy" id="335849"/>
    <lineage>
        <taxon>Eukaryota</taxon>
        <taxon>Fungi</taxon>
        <taxon>Dikarya</taxon>
        <taxon>Ascomycota</taxon>
        <taxon>Pezizomycotina</taxon>
        <taxon>Sordariomycetes</taxon>
        <taxon>Xylariomycetidae</taxon>
        <taxon>Amphisphaeriales</taxon>
        <taxon>Apiosporaceae</taxon>
        <taxon>Apiospora</taxon>
    </lineage>
</organism>
<feature type="compositionally biased region" description="Low complexity" evidence="1">
    <location>
        <begin position="230"/>
        <end position="256"/>
    </location>
</feature>
<gene>
    <name evidence="3" type="ORF">PG991_002529</name>
</gene>
<feature type="signal peptide" evidence="2">
    <location>
        <begin position="1"/>
        <end position="27"/>
    </location>
</feature>
<reference evidence="3 4" key="1">
    <citation type="submission" date="2023-01" db="EMBL/GenBank/DDBJ databases">
        <title>Analysis of 21 Apiospora genomes using comparative genomics revels a genus with tremendous synthesis potential of carbohydrate active enzymes and secondary metabolites.</title>
        <authorList>
            <person name="Sorensen T."/>
        </authorList>
    </citation>
    <scope>NUCLEOTIDE SEQUENCE [LARGE SCALE GENOMIC DNA]</scope>
    <source>
        <strain evidence="3 4">CBS 20057</strain>
    </source>
</reference>
<proteinExistence type="predicted"/>
<feature type="chain" id="PRO_5045163678" evidence="2">
    <location>
        <begin position="28"/>
        <end position="328"/>
    </location>
</feature>
<comment type="caution">
    <text evidence="3">The sequence shown here is derived from an EMBL/GenBank/DDBJ whole genome shotgun (WGS) entry which is preliminary data.</text>
</comment>
<feature type="region of interest" description="Disordered" evidence="1">
    <location>
        <begin position="230"/>
        <end position="272"/>
    </location>
</feature>
<evidence type="ECO:0000313" key="3">
    <source>
        <dbReference type="EMBL" id="KAK8033131.1"/>
    </source>
</evidence>
<feature type="compositionally biased region" description="Polar residues" evidence="1">
    <location>
        <begin position="257"/>
        <end position="270"/>
    </location>
</feature>
<sequence>MLSISDAAAFYLPLLVLLSIAPSLASAFGLNVSGPDWAYIADDKHLKASTSEQCRQAYSAEIACPSTLLGIVASMRPGFKPSTKDYEAMCTTTCKDALEKYVSGVRSACQLDAGDAAQLLTKATKPYEYSDLPVAIVGQLFQYHLAQSCRTDGRGSFCEFSTEHAEVDDDFECDDICSSTFFQNAHDYPGSHYEFNYYALVNESQWWHDQYESGYDRLIACGKVRAPSAPTGSSSAPGSSATFATQTVSGGSTSTSNIDPLSAAQTSAPSATGMDKASAETLSAVAASASAALPMVSAATAASGDLNPMLQLASAAGVLLLSKFVLDL</sequence>
<evidence type="ECO:0000313" key="4">
    <source>
        <dbReference type="Proteomes" id="UP001396898"/>
    </source>
</evidence>
<protein>
    <submittedName>
        <fullName evidence="3">Uncharacterized protein</fullName>
    </submittedName>
</protein>
<dbReference type="Proteomes" id="UP001396898">
    <property type="component" value="Unassembled WGS sequence"/>
</dbReference>
<dbReference type="EMBL" id="JAQQWI010000006">
    <property type="protein sequence ID" value="KAK8033131.1"/>
    <property type="molecule type" value="Genomic_DNA"/>
</dbReference>
<evidence type="ECO:0000256" key="2">
    <source>
        <dbReference type="SAM" id="SignalP"/>
    </source>
</evidence>
<evidence type="ECO:0000256" key="1">
    <source>
        <dbReference type="SAM" id="MobiDB-lite"/>
    </source>
</evidence>